<dbReference type="PANTHER" id="PTHR24113:SF12">
    <property type="entry name" value="RAN GTPASE-ACTIVATING PROTEIN 1"/>
    <property type="match status" value="1"/>
</dbReference>
<sequence length="1479" mass="160442">MASYGVSNTDVDWMARGKVLAVSNKGTRSASISGTTPTLSVVTSGIDLCDGNVVYPPQGNPSQENSSSSTFSSGDYFTAPNLEPTPEITPELANVKLAQPTSKLLPKSRLSSMIRDSDLIDTSTVSRESNTAANDSSLVIESPSSSSSILSSQSFMTSPGINAGMENIAPVAVPQSPATTSTNTGFKKSVTPNSKRSWFSNIGKKVLGNSPNPSGGQLTSPTTGSPKQSSMSFSNASSIQRRRSSSYSLGNSTAQSSSLSLNLNSKTSGITIPVNTSSAEGSFPGSPSSVSSVSSTHTNSGISSPNLGVSTGSVDTIGSPRSGGRLMSRIKRLSISKGSNGSANISVNAPLISSATEQPHTTSFGPAPIVSAPFSATTSTIGSRNVKSPLSTTLEGLSPSPSPPLSSPNSPSFLQSLKRRATVSNRTDQPYLSTDRIVLNRNLTRDPETTYPLAKLVKIKPLREVSFALNTFCQDPPQQVPPRNPRIGNLEVGPDGLLSKNSTVDSKISIKNSPQKEEILRELLKAKKENDNITPQIAQEIQDFNYHSMATSNITVCEYERIINNIDVTVAKPSVNGSSTTKVDSTSPKIIAPVEVKAKSPAVPNICEDKLMVSSNTSIVKPDIKKTNNETAKSVIKIPSVVSSLLVPTAKDVKSDDTISTINFSGEQEQCLLSDIYTRCCHLREILPISTTMKQIKGKKAPLNLYKLMNLRPTSVEILALCDFLSVVPCMTVVLDNAMLSVGSLRLILTALMRTTHLDKLSLKNVCLSSEGWQLLCLFVAANKSMQRLDISQHIGRKDSKGRTVEVPEDCLRAKMDWPLLVKAIQHRGGIEEIILNGCLIPSENFADLIHGACSISTKRLGLASNDLGREEFQIVCDWATDTKKNTLREGIDIADNYLNDKLDILLNVASNTKTLRYLSLNSTGITQGEDSIKIIEALSKLPYLKFLDLSSNSVLSPAHTRRLAQLLPEFPELRRLHIDTSDLSNNDLIILSEAFASCKSLLHISLMDNPRFEQSGLAALAAAVNISRSIYLVDLNSSAMSKMIKRRLDFSCMRNVESVILGSSTPTILFSSNTNARAKNHHEDDYDNLAEDDELIDFGSELCDAVDHILISRHDTEEIYEEFITKALADRASYIRIRIAKLLDDLSFKRSKGNLNTEGKELLIRLFVLDANLYEVLNKYAHHVDRMDKIQKQKVHAVMNKSQQLIDGKVDFTSYKVIRHDTNNDGNHGEGNENVDGNEDNINNERSDFNMLLAKNEHLLVTDKSYQFIQTLSSSSGPVSDKSETVSSFDNIPPKINSTHINSEIKTGITNSPTSVINDGDEEIITLSRNNSMTSLHSKRLAAEEGELHKLGTYMQQSGKAGKSSETRRLTGEELRQAIMKVKGRGTVVELIEKLSQQNANFGDMVSALRVSETSAEGGISVNNQLGALKSNPTSSISVSISGHESSDSTRSELIVDTESEKGVIDELLDDFEKARIR</sequence>
<dbReference type="GO" id="GO:0005096">
    <property type="term" value="F:GTPase activator activity"/>
    <property type="evidence" value="ECO:0007669"/>
    <property type="project" value="UniProtKB-KW"/>
</dbReference>
<accession>A0A1E3PH41</accession>
<feature type="compositionally biased region" description="Low complexity" evidence="4">
    <location>
        <begin position="282"/>
        <end position="304"/>
    </location>
</feature>
<evidence type="ECO:0000256" key="3">
    <source>
        <dbReference type="ARBA" id="ARBA00022737"/>
    </source>
</evidence>
<name>A0A1E3PH41_9ASCO</name>
<dbReference type="SUPFAM" id="SSF52047">
    <property type="entry name" value="RNI-like"/>
    <property type="match status" value="1"/>
</dbReference>
<feature type="compositionally biased region" description="Low complexity" evidence="4">
    <location>
        <begin position="1434"/>
        <end position="1445"/>
    </location>
</feature>
<organism evidence="5 6">
    <name type="scientific">Nadsonia fulvescens var. elongata DSM 6958</name>
    <dbReference type="NCBI Taxonomy" id="857566"/>
    <lineage>
        <taxon>Eukaryota</taxon>
        <taxon>Fungi</taxon>
        <taxon>Dikarya</taxon>
        <taxon>Ascomycota</taxon>
        <taxon>Saccharomycotina</taxon>
        <taxon>Dipodascomycetes</taxon>
        <taxon>Dipodascales</taxon>
        <taxon>Dipodascales incertae sedis</taxon>
        <taxon>Nadsonia</taxon>
    </lineage>
</organism>
<feature type="compositionally biased region" description="Basic and acidic residues" evidence="4">
    <location>
        <begin position="1222"/>
        <end position="1232"/>
    </location>
</feature>
<feature type="compositionally biased region" description="Low complexity" evidence="4">
    <location>
        <begin position="136"/>
        <end position="154"/>
    </location>
</feature>
<evidence type="ECO:0000256" key="2">
    <source>
        <dbReference type="ARBA" id="ARBA00022614"/>
    </source>
</evidence>
<feature type="region of interest" description="Disordered" evidence="4">
    <location>
        <begin position="56"/>
        <end position="85"/>
    </location>
</feature>
<feature type="compositionally biased region" description="Polar residues" evidence="4">
    <location>
        <begin position="176"/>
        <end position="200"/>
    </location>
</feature>
<feature type="region of interest" description="Disordered" evidence="4">
    <location>
        <begin position="1222"/>
        <end position="1244"/>
    </location>
</feature>
<reference evidence="5 6" key="1">
    <citation type="journal article" date="2016" name="Proc. Natl. Acad. Sci. U.S.A.">
        <title>Comparative genomics of biotechnologically important yeasts.</title>
        <authorList>
            <person name="Riley R."/>
            <person name="Haridas S."/>
            <person name="Wolfe K.H."/>
            <person name="Lopes M.R."/>
            <person name="Hittinger C.T."/>
            <person name="Goeker M."/>
            <person name="Salamov A.A."/>
            <person name="Wisecaver J.H."/>
            <person name="Long T.M."/>
            <person name="Calvey C.H."/>
            <person name="Aerts A.L."/>
            <person name="Barry K.W."/>
            <person name="Choi C."/>
            <person name="Clum A."/>
            <person name="Coughlan A.Y."/>
            <person name="Deshpande S."/>
            <person name="Douglass A.P."/>
            <person name="Hanson S.J."/>
            <person name="Klenk H.-P."/>
            <person name="LaButti K.M."/>
            <person name="Lapidus A."/>
            <person name="Lindquist E.A."/>
            <person name="Lipzen A.M."/>
            <person name="Meier-Kolthoff J.P."/>
            <person name="Ohm R.A."/>
            <person name="Otillar R.P."/>
            <person name="Pangilinan J.L."/>
            <person name="Peng Y."/>
            <person name="Rokas A."/>
            <person name="Rosa C.A."/>
            <person name="Scheuner C."/>
            <person name="Sibirny A.A."/>
            <person name="Slot J.C."/>
            <person name="Stielow J.B."/>
            <person name="Sun H."/>
            <person name="Kurtzman C.P."/>
            <person name="Blackwell M."/>
            <person name="Grigoriev I.V."/>
            <person name="Jeffries T.W."/>
        </authorList>
    </citation>
    <scope>NUCLEOTIDE SEQUENCE [LARGE SCALE GENOMIC DNA]</scope>
    <source>
        <strain evidence="5 6">DSM 6958</strain>
    </source>
</reference>
<feature type="compositionally biased region" description="Polar residues" evidence="4">
    <location>
        <begin position="305"/>
        <end position="316"/>
    </location>
</feature>
<evidence type="ECO:0000313" key="6">
    <source>
        <dbReference type="Proteomes" id="UP000095009"/>
    </source>
</evidence>
<dbReference type="STRING" id="857566.A0A1E3PH41"/>
<protein>
    <recommendedName>
        <fullName evidence="7">RNI-like protein</fullName>
    </recommendedName>
</protein>
<evidence type="ECO:0008006" key="7">
    <source>
        <dbReference type="Google" id="ProtNLM"/>
    </source>
</evidence>
<dbReference type="GO" id="GO:0005829">
    <property type="term" value="C:cytosol"/>
    <property type="evidence" value="ECO:0007669"/>
    <property type="project" value="TreeGrafter"/>
</dbReference>
<evidence type="ECO:0000313" key="5">
    <source>
        <dbReference type="EMBL" id="ODQ64688.1"/>
    </source>
</evidence>
<keyword evidence="3" id="KW-0677">Repeat</keyword>
<dbReference type="EMBL" id="KV454411">
    <property type="protein sequence ID" value="ODQ64688.1"/>
    <property type="molecule type" value="Genomic_DNA"/>
</dbReference>
<dbReference type="GO" id="GO:0031267">
    <property type="term" value="F:small GTPase binding"/>
    <property type="evidence" value="ECO:0007669"/>
    <property type="project" value="TreeGrafter"/>
</dbReference>
<dbReference type="Gene3D" id="3.80.10.10">
    <property type="entry name" value="Ribonuclease Inhibitor"/>
    <property type="match status" value="2"/>
</dbReference>
<feature type="compositionally biased region" description="Low complexity" evidence="4">
    <location>
        <begin position="62"/>
        <end position="73"/>
    </location>
</feature>
<dbReference type="GO" id="GO:0006913">
    <property type="term" value="P:nucleocytoplasmic transport"/>
    <property type="evidence" value="ECO:0007669"/>
    <property type="project" value="TreeGrafter"/>
</dbReference>
<feature type="region of interest" description="Disordered" evidence="4">
    <location>
        <begin position="1434"/>
        <end position="1455"/>
    </location>
</feature>
<feature type="region of interest" description="Disordered" evidence="4">
    <location>
        <begin position="378"/>
        <end position="413"/>
    </location>
</feature>
<feature type="region of interest" description="Disordered" evidence="4">
    <location>
        <begin position="277"/>
        <end position="323"/>
    </location>
</feature>
<feature type="region of interest" description="Disordered" evidence="4">
    <location>
        <begin position="122"/>
        <end position="154"/>
    </location>
</feature>
<dbReference type="GO" id="GO:0005634">
    <property type="term" value="C:nucleus"/>
    <property type="evidence" value="ECO:0007669"/>
    <property type="project" value="TreeGrafter"/>
</dbReference>
<dbReference type="PANTHER" id="PTHR24113">
    <property type="entry name" value="RAN GTPASE-ACTIVATING PROTEIN 1"/>
    <property type="match status" value="1"/>
</dbReference>
<proteinExistence type="predicted"/>
<keyword evidence="6" id="KW-1185">Reference proteome</keyword>
<feature type="compositionally biased region" description="Polar residues" evidence="4">
    <location>
        <begin position="209"/>
        <end position="233"/>
    </location>
</feature>
<feature type="compositionally biased region" description="Polar residues" evidence="4">
    <location>
        <begin position="122"/>
        <end position="135"/>
    </location>
</feature>
<gene>
    <name evidence="5" type="ORF">NADFUDRAFT_52315</name>
</gene>
<dbReference type="InterPro" id="IPR032675">
    <property type="entry name" value="LRR_dom_sf"/>
</dbReference>
<evidence type="ECO:0000256" key="4">
    <source>
        <dbReference type="SAM" id="MobiDB-lite"/>
    </source>
</evidence>
<keyword evidence="1" id="KW-0343">GTPase activation</keyword>
<evidence type="ECO:0000256" key="1">
    <source>
        <dbReference type="ARBA" id="ARBA00022468"/>
    </source>
</evidence>
<feature type="compositionally biased region" description="Low complexity" evidence="4">
    <location>
        <begin position="234"/>
        <end position="260"/>
    </location>
</feature>
<feature type="compositionally biased region" description="Low complexity" evidence="4">
    <location>
        <begin position="388"/>
        <end position="399"/>
    </location>
</feature>
<dbReference type="OrthoDB" id="8436363at2759"/>
<dbReference type="GO" id="GO:0048471">
    <property type="term" value="C:perinuclear region of cytoplasm"/>
    <property type="evidence" value="ECO:0007669"/>
    <property type="project" value="TreeGrafter"/>
</dbReference>
<feature type="region of interest" description="Disordered" evidence="4">
    <location>
        <begin position="174"/>
        <end position="260"/>
    </location>
</feature>
<dbReference type="Proteomes" id="UP000095009">
    <property type="component" value="Unassembled WGS sequence"/>
</dbReference>
<keyword evidence="2" id="KW-0433">Leucine-rich repeat</keyword>
<dbReference type="InterPro" id="IPR027038">
    <property type="entry name" value="RanGap"/>
</dbReference>